<dbReference type="PATRIC" id="fig|68170.10.peg.3675"/>
<keyword evidence="2" id="KW-1185">Reference proteome</keyword>
<reference evidence="1 2" key="1">
    <citation type="submission" date="2015-02" db="EMBL/GenBank/DDBJ databases">
        <authorList>
            <person name="Ju K.-S."/>
            <person name="Doroghazi J.R."/>
            <person name="Metcalf W."/>
        </authorList>
    </citation>
    <scope>NUCLEOTIDE SEQUENCE [LARGE SCALE GENOMIC DNA]</scope>
    <source>
        <strain evidence="1 2">NRRL B-16140</strain>
    </source>
</reference>
<evidence type="ECO:0000313" key="1">
    <source>
        <dbReference type="EMBL" id="KJK52850.1"/>
    </source>
</evidence>
<organism evidence="1 2">
    <name type="scientific">Lentzea aerocolonigenes</name>
    <name type="common">Lechevalieria aerocolonigenes</name>
    <name type="synonym">Saccharothrix aerocolonigenes</name>
    <dbReference type="NCBI Taxonomy" id="68170"/>
    <lineage>
        <taxon>Bacteria</taxon>
        <taxon>Bacillati</taxon>
        <taxon>Actinomycetota</taxon>
        <taxon>Actinomycetes</taxon>
        <taxon>Pseudonocardiales</taxon>
        <taxon>Pseudonocardiaceae</taxon>
        <taxon>Lentzea</taxon>
    </lineage>
</organism>
<dbReference type="EMBL" id="JYJG01000007">
    <property type="protein sequence ID" value="KJK52850.1"/>
    <property type="molecule type" value="Genomic_DNA"/>
</dbReference>
<comment type="caution">
    <text evidence="1">The sequence shown here is derived from an EMBL/GenBank/DDBJ whole genome shotgun (WGS) entry which is preliminary data.</text>
</comment>
<protein>
    <submittedName>
        <fullName evidence="1">Uncharacterized protein</fullName>
    </submittedName>
</protein>
<accession>A0A0F0HBC8</accession>
<gene>
    <name evidence="1" type="ORF">UK23_02500</name>
</gene>
<evidence type="ECO:0000313" key="2">
    <source>
        <dbReference type="Proteomes" id="UP000033393"/>
    </source>
</evidence>
<dbReference type="AlphaFoldDB" id="A0A0F0HBC8"/>
<dbReference type="Proteomes" id="UP000033393">
    <property type="component" value="Unassembled WGS sequence"/>
</dbReference>
<proteinExistence type="predicted"/>
<name>A0A0F0HBC8_LENAE</name>
<sequence>MPVREVDAWYRDEFTGKWRGQPFVLYPNQDGTMGADYVGPSQIWAEENGLEGDQYNGFRKTFNQDELEDVQVNRIDYLARWKEKNPA</sequence>